<feature type="domain" description="Glycosyl transferase family 1" evidence="1">
    <location>
        <begin position="164"/>
        <end position="332"/>
    </location>
</feature>
<name>A0A323TQ77_9BACI</name>
<dbReference type="AlphaFoldDB" id="A0A323TQ77"/>
<dbReference type="PANTHER" id="PTHR12526:SF630">
    <property type="entry name" value="GLYCOSYLTRANSFERASE"/>
    <property type="match status" value="1"/>
</dbReference>
<dbReference type="Gene3D" id="3.40.50.2000">
    <property type="entry name" value="Glycogen Phosphorylase B"/>
    <property type="match status" value="2"/>
</dbReference>
<dbReference type="OrthoDB" id="73743at2"/>
<dbReference type="Proteomes" id="UP000248214">
    <property type="component" value="Unassembled WGS sequence"/>
</dbReference>
<evidence type="ECO:0000313" key="3">
    <source>
        <dbReference type="EMBL" id="PYZ94673.1"/>
    </source>
</evidence>
<evidence type="ECO:0000259" key="2">
    <source>
        <dbReference type="Pfam" id="PF13439"/>
    </source>
</evidence>
<accession>A0A323TQ77</accession>
<proteinExistence type="predicted"/>
<dbReference type="InterPro" id="IPR028098">
    <property type="entry name" value="Glyco_trans_4-like_N"/>
</dbReference>
<sequence length="357" mass="40894">MKKTVAHFLDEGIKPNQEFVYNQISQLKKYRSIVIGPFPKKENFYSFSEFYDLNKIKHFQDFIKEQNVVAIHAHHGGQALKILPQIKAFKIPFIVSFRGRDGSAQGSAYTRNFNRYEELKQLGTMYFPVCDYIANDMKKLGFPKSRIHVLYGGINLEKFPYIQHKLSKDGEIRILSVGRLEMKKGFDTLIKAFAKLHKNNPTTTLHIIGDGSNKKKLESLIKKQKLNHVVKLRGQMSAEQIVTEMTHAHLFCLASQTAKDGDVEGIPNALKEAMACGIPVVSTQNGGIPELIKHKETGYLAEEKNASSLAAGFQFYLDNPDIWQDYTRKARQTIEENFDINKQIGVQERLYDKLWRH</sequence>
<dbReference type="EMBL" id="PDOD01000001">
    <property type="protein sequence ID" value="PYZ94673.1"/>
    <property type="molecule type" value="Genomic_DNA"/>
</dbReference>
<dbReference type="InterPro" id="IPR001296">
    <property type="entry name" value="Glyco_trans_1"/>
</dbReference>
<keyword evidence="3" id="KW-0808">Transferase</keyword>
<dbReference type="SUPFAM" id="SSF53756">
    <property type="entry name" value="UDP-Glycosyltransferase/glycogen phosphorylase"/>
    <property type="match status" value="1"/>
</dbReference>
<dbReference type="RefSeq" id="WP_110608307.1">
    <property type="nucleotide sequence ID" value="NZ_PDOD01000001.1"/>
</dbReference>
<dbReference type="Pfam" id="PF00534">
    <property type="entry name" value="Glycos_transf_1"/>
    <property type="match status" value="1"/>
</dbReference>
<keyword evidence="4" id="KW-1185">Reference proteome</keyword>
<dbReference type="GO" id="GO:0016757">
    <property type="term" value="F:glycosyltransferase activity"/>
    <property type="evidence" value="ECO:0007669"/>
    <property type="project" value="InterPro"/>
</dbReference>
<gene>
    <name evidence="3" type="ORF">CR194_03845</name>
</gene>
<evidence type="ECO:0000313" key="4">
    <source>
        <dbReference type="Proteomes" id="UP000248214"/>
    </source>
</evidence>
<evidence type="ECO:0000259" key="1">
    <source>
        <dbReference type="Pfam" id="PF00534"/>
    </source>
</evidence>
<dbReference type="Pfam" id="PF13439">
    <property type="entry name" value="Glyco_transf_4"/>
    <property type="match status" value="1"/>
</dbReference>
<dbReference type="PANTHER" id="PTHR12526">
    <property type="entry name" value="GLYCOSYLTRANSFERASE"/>
    <property type="match status" value="1"/>
</dbReference>
<comment type="caution">
    <text evidence="3">The sequence shown here is derived from an EMBL/GenBank/DDBJ whole genome shotgun (WGS) entry which is preliminary data.</text>
</comment>
<feature type="domain" description="Glycosyltransferase subfamily 4-like N-terminal" evidence="2">
    <location>
        <begin position="44"/>
        <end position="158"/>
    </location>
</feature>
<organism evidence="3 4">
    <name type="scientific">Salipaludibacillus keqinensis</name>
    <dbReference type="NCBI Taxonomy" id="2045207"/>
    <lineage>
        <taxon>Bacteria</taxon>
        <taxon>Bacillati</taxon>
        <taxon>Bacillota</taxon>
        <taxon>Bacilli</taxon>
        <taxon>Bacillales</taxon>
        <taxon>Bacillaceae</taxon>
    </lineage>
</organism>
<protein>
    <submittedName>
        <fullName evidence="3">Colanic acid biosynthesis glycosyltransferase WcaL</fullName>
    </submittedName>
</protein>
<reference evidence="3 4" key="1">
    <citation type="submission" date="2017-10" db="EMBL/GenBank/DDBJ databases">
        <title>Bacillus sp. nov., a halophilic bacterium isolated from a Keqin Lake.</title>
        <authorList>
            <person name="Wang H."/>
        </authorList>
    </citation>
    <scope>NUCLEOTIDE SEQUENCE [LARGE SCALE GENOMIC DNA]</scope>
    <source>
        <strain evidence="3 4">KQ-12</strain>
    </source>
</reference>